<reference evidence="1 2" key="1">
    <citation type="journal article" date="2018" name="PLoS Pathog.">
        <title>Evolution of structural diversity of trichothecenes, a family of toxins produced by plant pathogenic and entomopathogenic fungi.</title>
        <authorList>
            <person name="Proctor R.H."/>
            <person name="McCormick S.P."/>
            <person name="Kim H.S."/>
            <person name="Cardoza R.E."/>
            <person name="Stanley A.M."/>
            <person name="Lindo L."/>
            <person name="Kelly A."/>
            <person name="Brown D.W."/>
            <person name="Lee T."/>
            <person name="Vaughan M.M."/>
            <person name="Alexander N.J."/>
            <person name="Busman M."/>
            <person name="Gutierrez S."/>
        </authorList>
    </citation>
    <scope>NUCLEOTIDE SEQUENCE [LARGE SCALE GENOMIC DNA]</scope>
    <source>
        <strain evidence="1 2">IBT 40837</strain>
    </source>
</reference>
<evidence type="ECO:0000313" key="1">
    <source>
        <dbReference type="EMBL" id="RFU79034.1"/>
    </source>
</evidence>
<dbReference type="Proteomes" id="UP000266272">
    <property type="component" value="Unassembled WGS sequence"/>
</dbReference>
<gene>
    <name evidence="1" type="ORF">TARUN_3163</name>
</gene>
<comment type="caution">
    <text evidence="1">The sequence shown here is derived from an EMBL/GenBank/DDBJ whole genome shotgun (WGS) entry which is preliminary data.</text>
</comment>
<protein>
    <submittedName>
        <fullName evidence="1">Uncharacterized protein</fullName>
    </submittedName>
</protein>
<sequence length="170" mass="18332">MLWMLICPPSSSQLISTSSRRFTKPAVSEPAAETGSNTPQRCCAPLLPHLHRLVSAHRLAGELWGPFWGPLEPYSGFWAAAGAPHRGAPRSRAAPLVLVPSAWRLRQDAVLGLGLSVASTAPGDGVPSLYSGVQRLFLLAARRGLPPLCTMHNATQLRWGAWCSGRGRYM</sequence>
<accession>A0A395NSV3</accession>
<keyword evidence="2" id="KW-1185">Reference proteome</keyword>
<dbReference type="EMBL" id="PXOA01000178">
    <property type="protein sequence ID" value="RFU79034.1"/>
    <property type="molecule type" value="Genomic_DNA"/>
</dbReference>
<name>A0A395NSV3_TRIAR</name>
<proteinExistence type="predicted"/>
<evidence type="ECO:0000313" key="2">
    <source>
        <dbReference type="Proteomes" id="UP000266272"/>
    </source>
</evidence>
<dbReference type="AlphaFoldDB" id="A0A395NSV3"/>
<organism evidence="1 2">
    <name type="scientific">Trichoderma arundinaceum</name>
    <dbReference type="NCBI Taxonomy" id="490622"/>
    <lineage>
        <taxon>Eukaryota</taxon>
        <taxon>Fungi</taxon>
        <taxon>Dikarya</taxon>
        <taxon>Ascomycota</taxon>
        <taxon>Pezizomycotina</taxon>
        <taxon>Sordariomycetes</taxon>
        <taxon>Hypocreomycetidae</taxon>
        <taxon>Hypocreales</taxon>
        <taxon>Hypocreaceae</taxon>
        <taxon>Trichoderma</taxon>
    </lineage>
</organism>